<feature type="non-terminal residue" evidence="1">
    <location>
        <position position="1"/>
    </location>
</feature>
<gene>
    <name evidence="1" type="ORF">LCGC14_2501690</name>
</gene>
<comment type="caution">
    <text evidence="1">The sequence shown here is derived from an EMBL/GenBank/DDBJ whole genome shotgun (WGS) entry which is preliminary data.</text>
</comment>
<dbReference type="EMBL" id="LAZR01039915">
    <property type="protein sequence ID" value="KKL15825.1"/>
    <property type="molecule type" value="Genomic_DNA"/>
</dbReference>
<evidence type="ECO:0000313" key="1">
    <source>
        <dbReference type="EMBL" id="KKL15825.1"/>
    </source>
</evidence>
<reference evidence="1" key="1">
    <citation type="journal article" date="2015" name="Nature">
        <title>Complex archaea that bridge the gap between prokaryotes and eukaryotes.</title>
        <authorList>
            <person name="Spang A."/>
            <person name="Saw J.H."/>
            <person name="Jorgensen S.L."/>
            <person name="Zaremba-Niedzwiedzka K."/>
            <person name="Martijn J."/>
            <person name="Lind A.E."/>
            <person name="van Eijk R."/>
            <person name="Schleper C."/>
            <person name="Guy L."/>
            <person name="Ettema T.J."/>
        </authorList>
    </citation>
    <scope>NUCLEOTIDE SEQUENCE</scope>
</reference>
<proteinExistence type="predicted"/>
<name>A0A0F9B2G9_9ZZZZ</name>
<accession>A0A0F9B2G9</accession>
<sequence length="47" mass="5041">LREFAAVVAESRGIIGWHLNGAEAGWDEFEWVVVLTDAALGQAQGAE</sequence>
<dbReference type="AlphaFoldDB" id="A0A0F9B2G9"/>
<protein>
    <submittedName>
        <fullName evidence="1">Uncharacterized protein</fullName>
    </submittedName>
</protein>
<organism evidence="1">
    <name type="scientific">marine sediment metagenome</name>
    <dbReference type="NCBI Taxonomy" id="412755"/>
    <lineage>
        <taxon>unclassified sequences</taxon>
        <taxon>metagenomes</taxon>
        <taxon>ecological metagenomes</taxon>
    </lineage>
</organism>